<feature type="signal peptide" evidence="2">
    <location>
        <begin position="1"/>
        <end position="27"/>
    </location>
</feature>
<dbReference type="OrthoDB" id="3689942at2"/>
<keyword evidence="2" id="KW-0732">Signal</keyword>
<reference evidence="3 4" key="1">
    <citation type="submission" date="2019-02" db="EMBL/GenBank/DDBJ databases">
        <title>Genomic Encyclopedia of Type Strains, Phase IV (KMG-IV): sequencing the most valuable type-strain genomes for metagenomic binning, comparative biology and taxonomic classification.</title>
        <authorList>
            <person name="Goeker M."/>
        </authorList>
    </citation>
    <scope>NUCLEOTIDE SEQUENCE [LARGE SCALE GENOMIC DNA]</scope>
    <source>
        <strain evidence="3 4">DSM 101727</strain>
    </source>
</reference>
<feature type="region of interest" description="Disordered" evidence="1">
    <location>
        <begin position="31"/>
        <end position="59"/>
    </location>
</feature>
<proteinExistence type="predicted"/>
<dbReference type="AlphaFoldDB" id="A0A4Q7L9K2"/>
<gene>
    <name evidence="3" type="ORF">EV193_1011009</name>
</gene>
<evidence type="ECO:0000256" key="1">
    <source>
        <dbReference type="SAM" id="MobiDB-lite"/>
    </source>
</evidence>
<evidence type="ECO:0000256" key="2">
    <source>
        <dbReference type="SAM" id="SignalP"/>
    </source>
</evidence>
<dbReference type="Proteomes" id="UP000294257">
    <property type="component" value="Unassembled WGS sequence"/>
</dbReference>
<protein>
    <recommendedName>
        <fullName evidence="5">DUF3558 domain-containing protein</fullName>
    </recommendedName>
</protein>
<keyword evidence="4" id="KW-1185">Reference proteome</keyword>
<dbReference type="PROSITE" id="PS51257">
    <property type="entry name" value="PROKAR_LIPOPROTEIN"/>
    <property type="match status" value="1"/>
</dbReference>
<evidence type="ECO:0000313" key="4">
    <source>
        <dbReference type="Proteomes" id="UP000294257"/>
    </source>
</evidence>
<evidence type="ECO:0000313" key="3">
    <source>
        <dbReference type="EMBL" id="RZS45122.1"/>
    </source>
</evidence>
<dbReference type="RefSeq" id="WP_130342704.1">
    <property type="nucleotide sequence ID" value="NZ_SGWQ01000001.1"/>
</dbReference>
<sequence length="504" mass="52396">MTRAFQKITVLGAAMFAVLTACSTTVAGTATPAEQMEEQEPPPPKVPMDPAEEPRAAALQRARAIDPCGLLDVAAASKIVGEAPDSIMPGNELSDCTLYTHRDHILSWRFSVRLGSHGRLGQPEDVAGVKVVMPPPDPGNTTSCPSYVLLDQQQPPATVYLNVMAPSGSATPKTPCAAVKELITTTVARWQRPPLRADKVTQPAVPLGSVDPCAAVAAAKEGAQASPGEDTSACQSKPRGITVRLRFMSDPTRQLSSGARELTVGGIKMAQKTGVTGCEVSWAHNPREVSIIGDAGARTPDPKTQVVVVETPSCATSEAAVTGVLGALKPRKPPSSSRPDIPLQQLGDLDVPPTASTAGAPFDPCAVSWDAFPPEVRPISPVKPYAANIEPGDPYKVGCFFRLGPKSANPAFAPNVNGVFSTLIVWGTELKTVPDPAKGAVAKSYSGKPGTEAVGNDPKHGKQCTGIVKLANGAAGVSLTNSLVQIDPCVITTNILNTIAAQTP</sequence>
<evidence type="ECO:0008006" key="5">
    <source>
        <dbReference type="Google" id="ProtNLM"/>
    </source>
</evidence>
<feature type="chain" id="PRO_5038685405" description="DUF3558 domain-containing protein" evidence="2">
    <location>
        <begin position="28"/>
        <end position="504"/>
    </location>
</feature>
<comment type="caution">
    <text evidence="3">The sequence shown here is derived from an EMBL/GenBank/DDBJ whole genome shotgun (WGS) entry which is preliminary data.</text>
</comment>
<dbReference type="EMBL" id="SGWQ01000001">
    <property type="protein sequence ID" value="RZS45122.1"/>
    <property type="molecule type" value="Genomic_DNA"/>
</dbReference>
<organism evidence="3 4">
    <name type="scientific">Herbihabitans rhizosphaerae</name>
    <dbReference type="NCBI Taxonomy" id="1872711"/>
    <lineage>
        <taxon>Bacteria</taxon>
        <taxon>Bacillati</taxon>
        <taxon>Actinomycetota</taxon>
        <taxon>Actinomycetes</taxon>
        <taxon>Pseudonocardiales</taxon>
        <taxon>Pseudonocardiaceae</taxon>
        <taxon>Herbihabitans</taxon>
    </lineage>
</organism>
<feature type="region of interest" description="Disordered" evidence="1">
    <location>
        <begin position="327"/>
        <end position="357"/>
    </location>
</feature>
<accession>A0A4Q7L9K2</accession>
<name>A0A4Q7L9K2_9PSEU</name>